<evidence type="ECO:0000256" key="1">
    <source>
        <dbReference type="ARBA" id="ARBA00022723"/>
    </source>
</evidence>
<dbReference type="PANTHER" id="PTHR20883:SF15">
    <property type="entry name" value="PHYTANOYL-COA DIOXYGENASE DOMAIN-CONTAINING PROTEIN 1"/>
    <property type="match status" value="1"/>
</dbReference>
<organism evidence="3 4">
    <name type="scientific">Pseudohalioglobus lutimaris</name>
    <dbReference type="NCBI Taxonomy" id="1737061"/>
    <lineage>
        <taxon>Bacteria</taxon>
        <taxon>Pseudomonadati</taxon>
        <taxon>Pseudomonadota</taxon>
        <taxon>Gammaproteobacteria</taxon>
        <taxon>Cellvibrionales</taxon>
        <taxon>Halieaceae</taxon>
        <taxon>Pseudohalioglobus</taxon>
    </lineage>
</organism>
<evidence type="ECO:0000313" key="4">
    <source>
        <dbReference type="Proteomes" id="UP000235005"/>
    </source>
</evidence>
<accession>A0A2N5X1W4</accession>
<dbReference type="SUPFAM" id="SSF51197">
    <property type="entry name" value="Clavaminate synthase-like"/>
    <property type="match status" value="1"/>
</dbReference>
<name>A0A2N5X1W4_9GAMM</name>
<gene>
    <name evidence="3" type="ORF">C0039_11845</name>
</gene>
<dbReference type="InterPro" id="IPR008775">
    <property type="entry name" value="Phytyl_CoA_dOase-like"/>
</dbReference>
<keyword evidence="4" id="KW-1185">Reference proteome</keyword>
<keyword evidence="2" id="KW-0408">Iron</keyword>
<sequence length="297" mass="32884">MSESKSGRDDPRFRQIDSFDQYLGTDLARTHGFTRSEQAAGLDPALVQSQHEQLMRDGYIILQDMVDADTLQALRTEATPQLEKMGRNSFEGERTQRIYAVPEKLRSADPFIEHPLVLAHLDRLFQPNYLLSQAQVINILSDSPAQPLHIDDGFYAWPRPRPALSAATVFAVDDFTAENGATVAIPGSHLWAEERSPQPGDARVTAVMPAGSCILFLGNLWHGGGENFSGSSRLAITAQYCEPWLRTQENYFLSVSAETAAAVSEDIRRLLGYSIHPPFMGMSDGMHPKRRLPGGDS</sequence>
<dbReference type="EMBL" id="PKUS01000013">
    <property type="protein sequence ID" value="PLW68463.1"/>
    <property type="molecule type" value="Genomic_DNA"/>
</dbReference>
<evidence type="ECO:0000313" key="3">
    <source>
        <dbReference type="EMBL" id="PLW68463.1"/>
    </source>
</evidence>
<proteinExistence type="predicted"/>
<dbReference type="Pfam" id="PF05721">
    <property type="entry name" value="PhyH"/>
    <property type="match status" value="1"/>
</dbReference>
<dbReference type="PANTHER" id="PTHR20883">
    <property type="entry name" value="PHYTANOYL-COA DIOXYGENASE DOMAIN CONTAINING 1"/>
    <property type="match status" value="1"/>
</dbReference>
<dbReference type="OrthoDB" id="9796766at2"/>
<reference evidence="3 4" key="1">
    <citation type="submission" date="2018-01" db="EMBL/GenBank/DDBJ databases">
        <title>The draft genome sequence of Halioglobus lutimaris HF004.</title>
        <authorList>
            <person name="Du Z.-J."/>
            <person name="Shi M.-J."/>
        </authorList>
    </citation>
    <scope>NUCLEOTIDE SEQUENCE [LARGE SCALE GENOMIC DNA]</scope>
    <source>
        <strain evidence="3 4">HF004</strain>
    </source>
</reference>
<protein>
    <submittedName>
        <fullName evidence="3">Phytanoyl-CoA dioxygenase</fullName>
    </submittedName>
</protein>
<dbReference type="Proteomes" id="UP000235005">
    <property type="component" value="Unassembled WGS sequence"/>
</dbReference>
<dbReference type="AlphaFoldDB" id="A0A2N5X1W4"/>
<keyword evidence="1" id="KW-0479">Metal-binding</keyword>
<dbReference type="GO" id="GO:0016706">
    <property type="term" value="F:2-oxoglutarate-dependent dioxygenase activity"/>
    <property type="evidence" value="ECO:0007669"/>
    <property type="project" value="UniProtKB-ARBA"/>
</dbReference>
<comment type="caution">
    <text evidence="3">The sequence shown here is derived from an EMBL/GenBank/DDBJ whole genome shotgun (WGS) entry which is preliminary data.</text>
</comment>
<evidence type="ECO:0000256" key="2">
    <source>
        <dbReference type="ARBA" id="ARBA00023004"/>
    </source>
</evidence>
<dbReference type="GO" id="GO:0005506">
    <property type="term" value="F:iron ion binding"/>
    <property type="evidence" value="ECO:0007669"/>
    <property type="project" value="UniProtKB-ARBA"/>
</dbReference>
<dbReference type="RefSeq" id="WP_084179573.1">
    <property type="nucleotide sequence ID" value="NZ_PKUS01000013.1"/>
</dbReference>
<dbReference type="Gene3D" id="2.60.120.620">
    <property type="entry name" value="q2cbj1_9rhob like domain"/>
    <property type="match status" value="1"/>
</dbReference>
<keyword evidence="3" id="KW-0223">Dioxygenase</keyword>
<keyword evidence="3" id="KW-0560">Oxidoreductase</keyword>